<dbReference type="OrthoDB" id="5966508at2759"/>
<dbReference type="InterPro" id="IPR036539">
    <property type="entry name" value="Cyt_c_oxidase_su7a_sf"/>
</dbReference>
<name>A0A6J1MXP4_BICAN</name>
<keyword evidence="5" id="KW-0496">Mitochondrion</keyword>
<dbReference type="SUPFAM" id="SSF81419">
    <property type="entry name" value="Mitochondrial cytochrome c oxidase subunit VIIa"/>
    <property type="match status" value="1"/>
</dbReference>
<keyword evidence="4" id="KW-0809">Transit peptide</keyword>
<protein>
    <submittedName>
        <fullName evidence="9">Uncharacterized protein LOC112043891</fullName>
    </submittedName>
</protein>
<dbReference type="AlphaFoldDB" id="A0A6J1MXP4"/>
<dbReference type="Gene3D" id="4.10.91.10">
    <property type="entry name" value="Cytochrome c oxidase, subunit VIIa"/>
    <property type="match status" value="1"/>
</dbReference>
<dbReference type="KEGG" id="bany:112043891"/>
<dbReference type="PANTHER" id="PTHR10510:SF11">
    <property type="entry name" value="CYTOCHROME C OXIDASE SUBUNIT 7A, MITOCHONDRIAL"/>
    <property type="match status" value="1"/>
</dbReference>
<feature type="transmembrane region" description="Helical" evidence="7">
    <location>
        <begin position="100"/>
        <end position="121"/>
    </location>
</feature>
<gene>
    <name evidence="9" type="primary">LOC112043891</name>
</gene>
<comment type="similarity">
    <text evidence="2">Belongs to the cytochrome c oxidase VIIa family.</text>
</comment>
<dbReference type="CDD" id="cd00928">
    <property type="entry name" value="Cyt_c_Oxidase_VIIa"/>
    <property type="match status" value="1"/>
</dbReference>
<keyword evidence="6 7" id="KW-0472">Membrane</keyword>
<evidence type="ECO:0000313" key="8">
    <source>
        <dbReference type="Proteomes" id="UP001652582"/>
    </source>
</evidence>
<dbReference type="Proteomes" id="UP001652582">
    <property type="component" value="Chromosome 9"/>
</dbReference>
<dbReference type="GO" id="GO:0045277">
    <property type="term" value="C:respiratory chain complex IV"/>
    <property type="evidence" value="ECO:0007669"/>
    <property type="project" value="InterPro"/>
</dbReference>
<evidence type="ECO:0000256" key="5">
    <source>
        <dbReference type="ARBA" id="ARBA00023128"/>
    </source>
</evidence>
<dbReference type="PANTHER" id="PTHR10510">
    <property type="entry name" value="CYTOCHROME C OXIDASE POLYPEPTIDE 7A"/>
    <property type="match status" value="1"/>
</dbReference>
<dbReference type="GO" id="GO:0002082">
    <property type="term" value="P:regulation of oxidative phosphorylation"/>
    <property type="evidence" value="ECO:0007669"/>
    <property type="project" value="TreeGrafter"/>
</dbReference>
<evidence type="ECO:0000256" key="1">
    <source>
        <dbReference type="ARBA" id="ARBA00004273"/>
    </source>
</evidence>
<keyword evidence="8" id="KW-1185">Reference proteome</keyword>
<reference evidence="9" key="1">
    <citation type="submission" date="2025-08" db="UniProtKB">
        <authorList>
            <consortium name="RefSeq"/>
        </authorList>
    </citation>
    <scope>IDENTIFICATION</scope>
</reference>
<comment type="subcellular location">
    <subcellularLocation>
        <location evidence="1">Mitochondrion inner membrane</location>
    </subcellularLocation>
</comment>
<evidence type="ECO:0000256" key="7">
    <source>
        <dbReference type="SAM" id="Phobius"/>
    </source>
</evidence>
<dbReference type="GO" id="GO:0006123">
    <property type="term" value="P:mitochondrial electron transport, cytochrome c to oxygen"/>
    <property type="evidence" value="ECO:0007669"/>
    <property type="project" value="InterPro"/>
</dbReference>
<accession>A0A6J1MXP4</accession>
<keyword evidence="7" id="KW-1133">Transmembrane helix</keyword>
<sequence length="129" mass="14265">MYHQLNRVTGRLIASHLQNPLFPVAPIALQRVDPPAIQYNTNHMSTVTEAAACATGSRRLIPGTNVPYPPVNESIRKQQDLFQRDNDLPVHLKGGPFDGILYRFTMLLCIIGLGGIAHTIYGHAVPKKQ</sequence>
<proteinExistence type="inferred from homology"/>
<dbReference type="GO" id="GO:0097250">
    <property type="term" value="P:mitochondrial respirasome assembly"/>
    <property type="evidence" value="ECO:0007669"/>
    <property type="project" value="TreeGrafter"/>
</dbReference>
<evidence type="ECO:0000313" key="9">
    <source>
        <dbReference type="RefSeq" id="XP_023935321.1"/>
    </source>
</evidence>
<keyword evidence="3" id="KW-0999">Mitochondrion inner membrane</keyword>
<evidence type="ECO:0000256" key="2">
    <source>
        <dbReference type="ARBA" id="ARBA00009331"/>
    </source>
</evidence>
<dbReference type="InterPro" id="IPR003177">
    <property type="entry name" value="Cytc_oxidase_su7a_met"/>
</dbReference>
<dbReference type="RefSeq" id="XP_023935321.1">
    <property type="nucleotide sequence ID" value="XM_024079553.2"/>
</dbReference>
<evidence type="ECO:0000256" key="6">
    <source>
        <dbReference type="ARBA" id="ARBA00023136"/>
    </source>
</evidence>
<dbReference type="GeneID" id="112043891"/>
<evidence type="ECO:0000256" key="4">
    <source>
        <dbReference type="ARBA" id="ARBA00022946"/>
    </source>
</evidence>
<evidence type="ECO:0000256" key="3">
    <source>
        <dbReference type="ARBA" id="ARBA00022792"/>
    </source>
</evidence>
<dbReference type="GO" id="GO:0005743">
    <property type="term" value="C:mitochondrial inner membrane"/>
    <property type="evidence" value="ECO:0007669"/>
    <property type="project" value="UniProtKB-SubCell"/>
</dbReference>
<keyword evidence="7" id="KW-0812">Transmembrane</keyword>
<dbReference type="FunFam" id="4.10.91.10:FF:000001">
    <property type="entry name" value="Cytochrome c oxidase subunit 7A1, mitochondrial"/>
    <property type="match status" value="1"/>
</dbReference>
<organism evidence="8 9">
    <name type="scientific">Bicyclus anynana</name>
    <name type="common">Squinting bush brown butterfly</name>
    <dbReference type="NCBI Taxonomy" id="110368"/>
    <lineage>
        <taxon>Eukaryota</taxon>
        <taxon>Metazoa</taxon>
        <taxon>Ecdysozoa</taxon>
        <taxon>Arthropoda</taxon>
        <taxon>Hexapoda</taxon>
        <taxon>Insecta</taxon>
        <taxon>Pterygota</taxon>
        <taxon>Neoptera</taxon>
        <taxon>Endopterygota</taxon>
        <taxon>Lepidoptera</taxon>
        <taxon>Glossata</taxon>
        <taxon>Ditrysia</taxon>
        <taxon>Papilionoidea</taxon>
        <taxon>Nymphalidae</taxon>
        <taxon>Satyrinae</taxon>
        <taxon>Satyrini</taxon>
        <taxon>Mycalesina</taxon>
        <taxon>Bicyclus</taxon>
    </lineage>
</organism>